<evidence type="ECO:0000256" key="8">
    <source>
        <dbReference type="ARBA" id="ARBA00022741"/>
    </source>
</evidence>
<dbReference type="Gene3D" id="3.30.200.20">
    <property type="entry name" value="Phosphorylase Kinase, domain 1"/>
    <property type="match status" value="1"/>
</dbReference>
<proteinExistence type="inferred from homology"/>
<dbReference type="CDD" id="cd09914">
    <property type="entry name" value="RocCOR"/>
    <property type="match status" value="1"/>
</dbReference>
<evidence type="ECO:0000256" key="11">
    <source>
        <dbReference type="ARBA" id="ARBA00047899"/>
    </source>
</evidence>
<dbReference type="SUPFAM" id="SSF50978">
    <property type="entry name" value="WD40 repeat-like"/>
    <property type="match status" value="1"/>
</dbReference>
<feature type="region of interest" description="Disordered" evidence="13">
    <location>
        <begin position="858"/>
        <end position="913"/>
    </location>
</feature>
<dbReference type="InterPro" id="IPR056593">
    <property type="entry name" value="ANK_LRRK2"/>
</dbReference>
<dbReference type="Pfam" id="PF07714">
    <property type="entry name" value="PK_Tyr_Ser-Thr"/>
    <property type="match status" value="1"/>
</dbReference>
<dbReference type="PROSITE" id="PS50011">
    <property type="entry name" value="PROTEIN_KINASE_DOM"/>
    <property type="match status" value="1"/>
</dbReference>
<dbReference type="EC" id="2.7.11.1" evidence="3"/>
<feature type="non-terminal residue" evidence="16">
    <location>
        <position position="1"/>
    </location>
</feature>
<dbReference type="Gene3D" id="3.40.50.300">
    <property type="entry name" value="P-loop containing nucleotide triphosphate hydrolases"/>
    <property type="match status" value="1"/>
</dbReference>
<reference evidence="16" key="1">
    <citation type="journal article" date="2004" name="Nature">
        <title>Genome duplication in the teleost fish Tetraodon nigroviridis reveals the early vertebrate proto-karyotype.</title>
        <authorList>
            <person name="Jaillon O."/>
            <person name="Aury J.-M."/>
            <person name="Brunet F."/>
            <person name="Petit J.-L."/>
            <person name="Stange-Thomann N."/>
            <person name="Mauceli E."/>
            <person name="Bouneau L."/>
            <person name="Fischer C."/>
            <person name="Ozouf-Costaz C."/>
            <person name="Bernot A."/>
            <person name="Nicaud S."/>
            <person name="Jaffe D."/>
            <person name="Fisher S."/>
            <person name="Lutfalla G."/>
            <person name="Dossat C."/>
            <person name="Segurens B."/>
            <person name="Dasilva C."/>
            <person name="Salanoubat M."/>
            <person name="Levy M."/>
            <person name="Boudet N."/>
            <person name="Castellano S."/>
            <person name="Anthouard V."/>
            <person name="Jubin C."/>
            <person name="Castelli V."/>
            <person name="Katinka M."/>
            <person name="Vacherie B."/>
            <person name="Biemont C."/>
            <person name="Skalli Z."/>
            <person name="Cattolico L."/>
            <person name="Poulain J."/>
            <person name="De Berardinis V."/>
            <person name="Cruaud C."/>
            <person name="Duprat S."/>
            <person name="Brottier P."/>
            <person name="Coutanceau J.-P."/>
            <person name="Gouzy J."/>
            <person name="Parra G."/>
            <person name="Lardier G."/>
            <person name="Chapple C."/>
            <person name="McKernan K.J."/>
            <person name="McEwan P."/>
            <person name="Bosak S."/>
            <person name="Kellis M."/>
            <person name="Volff J.-N."/>
            <person name="Guigo R."/>
            <person name="Zody M.C."/>
            <person name="Mesirov J."/>
            <person name="Lindblad-Toh K."/>
            <person name="Birren B."/>
            <person name="Nusbaum C."/>
            <person name="Kahn D."/>
            <person name="Robinson-Rechavi M."/>
            <person name="Laudet V."/>
            <person name="Schachter V."/>
            <person name="Quetier F."/>
            <person name="Saurin W."/>
            <person name="Scarpelli C."/>
            <person name="Wincker P."/>
            <person name="Lander E.S."/>
            <person name="Weissenbach J."/>
            <person name="Roest Crollius H."/>
        </authorList>
    </citation>
    <scope>NUCLEOTIDE SEQUENCE [LARGE SCALE GENOMIC DNA]</scope>
</reference>
<dbReference type="InterPro" id="IPR001611">
    <property type="entry name" value="Leu-rich_rpt"/>
</dbReference>
<dbReference type="InterPro" id="IPR056597">
    <property type="entry name" value="ARM_LRRK2"/>
</dbReference>
<dbReference type="SMART" id="SM00369">
    <property type="entry name" value="LRR_TYP"/>
    <property type="match status" value="6"/>
</dbReference>
<dbReference type="Pfam" id="PF00560">
    <property type="entry name" value="LRR_1"/>
    <property type="match status" value="1"/>
</dbReference>
<evidence type="ECO:0000256" key="5">
    <source>
        <dbReference type="ARBA" id="ARBA00022614"/>
    </source>
</evidence>
<evidence type="ECO:0000256" key="13">
    <source>
        <dbReference type="SAM" id="MobiDB-lite"/>
    </source>
</evidence>
<dbReference type="GO" id="GO:0005737">
    <property type="term" value="C:cytoplasm"/>
    <property type="evidence" value="ECO:0007669"/>
    <property type="project" value="UniProtKB-ARBA"/>
</dbReference>
<evidence type="ECO:0000256" key="2">
    <source>
        <dbReference type="ARBA" id="ARBA00008171"/>
    </source>
</evidence>
<dbReference type="Gene3D" id="1.10.510.10">
    <property type="entry name" value="Transferase(Phosphotransferase) domain 1"/>
    <property type="match status" value="1"/>
</dbReference>
<feature type="compositionally biased region" description="Low complexity" evidence="13">
    <location>
        <begin position="858"/>
        <end position="867"/>
    </location>
</feature>
<keyword evidence="8" id="KW-0547">Nucleotide-binding</keyword>
<comment type="caution">
    <text evidence="16">The sequence shown here is derived from an EMBL/GenBank/DDBJ whole genome shotgun (WGS) entry which is preliminary data.</text>
</comment>
<evidence type="ECO:0000256" key="12">
    <source>
        <dbReference type="ARBA" id="ARBA00048679"/>
    </source>
</evidence>
<dbReference type="Gene3D" id="3.30.70.1390">
    <property type="entry name" value="ROC domain from the Parkinson's disease-associated leucine-rich repeat kinase 2"/>
    <property type="match status" value="1"/>
</dbReference>
<dbReference type="InterPro" id="IPR032675">
    <property type="entry name" value="LRR_dom_sf"/>
</dbReference>
<dbReference type="GO" id="GO:0004674">
    <property type="term" value="F:protein serine/threonine kinase activity"/>
    <property type="evidence" value="ECO:0007669"/>
    <property type="project" value="UniProtKB-KW"/>
</dbReference>
<keyword evidence="5" id="KW-0433">Leucine-rich repeat</keyword>
<feature type="domain" description="Roc" evidence="15">
    <location>
        <begin position="1319"/>
        <end position="1500"/>
    </location>
</feature>
<dbReference type="Gene3D" id="2.130.10.10">
    <property type="entry name" value="YVTN repeat-like/Quinoprotein amine dehydrogenase"/>
    <property type="match status" value="1"/>
</dbReference>
<sequence length="2657" mass="294494">MVNGEELEEQLRKLLVRLKSQQQERQLGTLIQILQDLLFLAHTDEAAELFEDKDVHVSLTVALSSYASRRGVQQVGWSLLCRLMEICPGTLERLTAAQPAAEDSQVLPVHKLVLKVLSQHGADCKVTMVGLRALALLLRSDAVPPLLLEDESEDVLGLVVQAMKVFPVNEEVLLHGCGALQVLLETVSEDHLVEFVENQDHVVVLAALQTFLDNPELLLRGLKVLLPLARPGGVRCYSTVIAAMDAFPEVEDLQETACRLFRAFTLESYYNILVRNGVQRVAACCTALDLHAEEPDVQEAASWAIERLLVHGAGPRPAEEDQEERTPVHRQLMAALLLHPKAPSVFQAATSAISTLIQQDGERSTPRAAVKRCLVPPTFAAFAGRTRAPLLSSGLHVNLVEMMKRHWTSAEVSISACRLLSLLFQGRPASLDELNMTMSQILCTIKAHNFNPEVQLEALRASLVLLYPDRSLREHGVSVADPDMADVSLKVLKNQCVLEGAHTLYLEVLNRFISSSAIQKSGLKVLSALADCSGAVDLLCQQGAIDTVLHTLQMFPGEREIHYWGFTLLNYLVTKKKLSPMIVPVLASVLVASLVQYREDSEMTLKCFQVALRMLDASPRSAAELQRENFDRQIFQQLREDTADLCNYPLRKSVCLALFKMWSDSELRYAMLEKACQDGDATMAECLIELGADVNAKTKSESLLYQVGGENLCVHRSVLTAGPSVPQVCERGGPLELAELLVRRGAHEQHLRRALAVSVKRADGPAVILLLARLGLDHNSSALCLGGFRLGRLDAGWLGPLLAERRSARSLCRTSSKAVSLARFVQSFQRSKSHSSVLRSPVDPCLTSGYISEESDDSNFSFVSVDDGQIPNEDMESDGSDSLPGVLSPEDPQALRRRQGRQRHPSPEVQPPHQRPGCVGVFFSLFAPVFVFLFQNGQTETEPCDSVQKRYAKSPQKVFRPADGPAALQKVQDRVRLLDLSANELDALSCLMDDGVVQQQLGHLLRLDLSHNSLQEFPSSLCQSLSSLTRLDLQGNQLPSLPVELLTLQSLNTLNISRNCVGPQLTFDPAVSCPSLRHLNLSFNKIAAFPHQLSGAGSQLEELCLEGNCIRELCVPLSLPEIKLLDVSKNSVETVSADFLTGCPKLETLNVSVNKISSLSHLPSKLTTLKLANNGFAEVSAAILGLPNLRSVDMRTNRIAALPGPASWESCNLRELNFSQNRIGTLDLSGPVHRWARLEKLHLSDNQLSEIPPQIGLLEGLNSLDVSRNANLHSFPDEMGKLGRLWDLPLDGLRLQLDLKLIGNKTKDIVRFLQQRLKKAVPYHRMKLIVVGNVASGKTTLIQQLMKLKRSQLKSKSTSVGIDVQDWTIKDWDRKKMVLNVWDFSGGEEFSGSHPHFLTSRALYLVVYNLSRGASQVDALKPWLFNIKAAAPVSPVILVGTHTDVSNELQLQACLTKIREELLSHQSFPAIRDYHMVSASEDSDALTKLRKAIAREVANFKIQGQPVMGQLVPDSYVELERQLLQERARVPPEFPVLRHREVLQLIQENQLQLEEAELPHAIHFLSEAGQNFHELFFPLLTVLSDFLDFRSGNVELRSCSEEGRLYSHLLVFPAGVLLHFDDPALQLQNLYFIDPQWLCHIISQKLTLKSCGFWEPPKGVIQRSLVEKFLSETKCFPKSHMTQLFKLLEKFQIALPFGEDQLLVPSRWAHGRSVQRQHTAVCVFVSVGNPTDVGSVFGPSLSKHRPVIELPHGENSEVIVRLYEMPYFPMDFWSRQIIRLLEFSSHLLSGREKAVRPNRIYWRRGVYLSWSPDAYCLVEAASVEDNPSSFVRITVPSSQKGRVLLGQVVDHVDSLLEEWFPGLLSTNMHGSGEALLKKWALYSFEDGQEWSKVLLDDLCPHLDAGVLLQDEEQPGLALPLSQVAPDLVLSDQPAGLMLDSAELSVDLSERLGTPATRPEPRLGVLLSDNVLFPGGGGFGNVYRGVYRKEDVAVKIFNNHASELYVFRLLRQELVVLSRLRHPSLVALLAASTAARALVMELAPRGSLDALFQHENGGLNRKLQHRIALQVADGLRYLHSAMIVYRDLKPHNVLLFNLKTDCEMIAKITDYGIAQHCCSMGVRSCEGTPGGLSSWAWFCSRFLPVQRQFVLGVQALGFRLCKAPGGERRVVDGCASAGFRAPEVARGNVAYNQQADVFSFGLLLYDLLTCGERISDGMKFPSEFDEIAVQRKLPDPVKHYGCAPWPGLQALMRDCLKESPQCRPTSAQVFDRLNSGEVLCLMRELAVPRVPSAECLALSGGCTAWLGGGSSAQRRGSVTAVNLHTNAVTTEAIDTSPVLCLTTVQIPNQTSDWLVAGTQSGALVVLSSQDALTWHRLQSVRDAVTSLFFHLHPCRNQRKNYLLVGTADGTVTIYEDSVLKQEDGRPVKTVTVGQLDTPVVCLGQSLHWQDSRCVWAGCGTKVLSFTADYDLGRSVDTRPSAEFQQEQSWASEACVSRMVVDKHVYLSKAGSPLVEVWDKKSERMVDRIDCAHIIRRDSGGTTEGSSSWARVKALLVQSAAALWIGTRGGYLLLLELSKHQPLQVIGPRCDSVRCMAPALIETPNWKNVVLVLGRRLPQGRNQADEESVLMVWNGMLPMEAKDLKRHCHRREQVAVRMR</sequence>
<evidence type="ECO:0000313" key="16">
    <source>
        <dbReference type="EMBL" id="CAG05593.1"/>
    </source>
</evidence>
<organism evidence="16">
    <name type="scientific">Tetraodon nigroviridis</name>
    <name type="common">Spotted green pufferfish</name>
    <name type="synonym">Chelonodon nigroviridis</name>
    <dbReference type="NCBI Taxonomy" id="99883"/>
    <lineage>
        <taxon>Eukaryota</taxon>
        <taxon>Metazoa</taxon>
        <taxon>Chordata</taxon>
        <taxon>Craniata</taxon>
        <taxon>Vertebrata</taxon>
        <taxon>Euteleostomi</taxon>
        <taxon>Actinopterygii</taxon>
        <taxon>Neopterygii</taxon>
        <taxon>Teleostei</taxon>
        <taxon>Neoteleostei</taxon>
        <taxon>Acanthomorphata</taxon>
        <taxon>Eupercaria</taxon>
        <taxon>Tetraodontiformes</taxon>
        <taxon>Tetradontoidea</taxon>
        <taxon>Tetraodontidae</taxon>
        <taxon>Tetraodon</taxon>
    </lineage>
</organism>
<feature type="domain" description="Protein kinase" evidence="14">
    <location>
        <begin position="1967"/>
        <end position="2278"/>
    </location>
</feature>
<evidence type="ECO:0000259" key="15">
    <source>
        <dbReference type="PROSITE" id="PS51424"/>
    </source>
</evidence>
<dbReference type="InterPro" id="IPR015943">
    <property type="entry name" value="WD40/YVTN_repeat-like_dom_sf"/>
</dbReference>
<keyword evidence="10" id="KW-0067">ATP-binding</keyword>
<dbReference type="SMART" id="SM00220">
    <property type="entry name" value="S_TKc"/>
    <property type="match status" value="1"/>
</dbReference>
<dbReference type="InterPro" id="IPR020859">
    <property type="entry name" value="ROC"/>
</dbReference>
<comment type="cofactor">
    <cofactor evidence="1">
        <name>Mg(2+)</name>
        <dbReference type="ChEBI" id="CHEBI:18420"/>
    </cofactor>
</comment>
<dbReference type="InterPro" id="IPR000719">
    <property type="entry name" value="Prot_kinase_dom"/>
</dbReference>
<evidence type="ECO:0000256" key="3">
    <source>
        <dbReference type="ARBA" id="ARBA00012513"/>
    </source>
</evidence>
<dbReference type="Pfam" id="PF08477">
    <property type="entry name" value="Roc"/>
    <property type="match status" value="1"/>
</dbReference>
<dbReference type="PANTHER" id="PTHR48005">
    <property type="entry name" value="LEUCINE RICH REPEAT KINASE 2"/>
    <property type="match status" value="1"/>
</dbReference>
<name>Q4S189_TETNG</name>
<evidence type="ECO:0000256" key="4">
    <source>
        <dbReference type="ARBA" id="ARBA00022527"/>
    </source>
</evidence>
<evidence type="ECO:0000256" key="10">
    <source>
        <dbReference type="ARBA" id="ARBA00022840"/>
    </source>
</evidence>
<dbReference type="Pfam" id="PF00069">
    <property type="entry name" value="Pkinase"/>
    <property type="match status" value="1"/>
</dbReference>
<dbReference type="Pfam" id="PF23744">
    <property type="entry name" value="ARM_LRRK2"/>
    <property type="match status" value="2"/>
</dbReference>
<dbReference type="SUPFAM" id="SSF48371">
    <property type="entry name" value="ARM repeat"/>
    <property type="match status" value="1"/>
</dbReference>
<dbReference type="Pfam" id="PF13516">
    <property type="entry name" value="LRR_6"/>
    <property type="match status" value="1"/>
</dbReference>
<dbReference type="InterPro" id="IPR011009">
    <property type="entry name" value="Kinase-like_dom_sf"/>
</dbReference>
<evidence type="ECO:0000256" key="1">
    <source>
        <dbReference type="ARBA" id="ARBA00001946"/>
    </source>
</evidence>
<accession>Q4S189</accession>
<dbReference type="KEGG" id="tng:GSTEN00025665G001"/>
<gene>
    <name evidence="16" type="ORF">GSTENG00025665001</name>
</gene>
<dbReference type="InterPro" id="IPR056602">
    <property type="entry name" value="Beta-prop_LRRK2"/>
</dbReference>
<dbReference type="InterPro" id="IPR001245">
    <property type="entry name" value="Ser-Thr/Tyr_kinase_cat_dom"/>
</dbReference>
<dbReference type="FunFam" id="3.40.50.300:FF:000656">
    <property type="entry name" value="Leucine-rich repeat serine/threonine-protein kinase 2"/>
    <property type="match status" value="1"/>
</dbReference>
<dbReference type="InterPro" id="IPR036770">
    <property type="entry name" value="Ankyrin_rpt-contain_sf"/>
</dbReference>
<dbReference type="PROSITE" id="PS00108">
    <property type="entry name" value="PROTEIN_KINASE_ST"/>
    <property type="match status" value="1"/>
</dbReference>
<feature type="compositionally biased region" description="Basic residues" evidence="13">
    <location>
        <begin position="895"/>
        <end position="904"/>
    </location>
</feature>
<dbReference type="SUPFAM" id="SSF56112">
    <property type="entry name" value="Protein kinase-like (PK-like)"/>
    <property type="match status" value="1"/>
</dbReference>
<keyword evidence="9" id="KW-0418">Kinase</keyword>
<dbReference type="InterPro" id="IPR057263">
    <property type="entry name" value="COR-B"/>
</dbReference>
<dbReference type="PROSITE" id="PS51450">
    <property type="entry name" value="LRR"/>
    <property type="match status" value="4"/>
</dbReference>
<dbReference type="Gene3D" id="1.25.40.20">
    <property type="entry name" value="Ankyrin repeat-containing domain"/>
    <property type="match status" value="1"/>
</dbReference>
<dbReference type="SMART" id="SM00364">
    <property type="entry name" value="LRR_BAC"/>
    <property type="match status" value="8"/>
</dbReference>
<dbReference type="PROSITE" id="PS51424">
    <property type="entry name" value="ROC"/>
    <property type="match status" value="1"/>
</dbReference>
<dbReference type="GO" id="GO:0005524">
    <property type="term" value="F:ATP binding"/>
    <property type="evidence" value="ECO:0007669"/>
    <property type="project" value="UniProtKB-KW"/>
</dbReference>
<reference evidence="16" key="2">
    <citation type="submission" date="2004-02" db="EMBL/GenBank/DDBJ databases">
        <authorList>
            <consortium name="Genoscope"/>
            <consortium name="Whitehead Institute Centre for Genome Research"/>
        </authorList>
    </citation>
    <scope>NUCLEOTIDE SEQUENCE</scope>
</reference>
<dbReference type="InterPro" id="IPR005225">
    <property type="entry name" value="Small_GTP-bd"/>
</dbReference>
<dbReference type="Pfam" id="PF25497">
    <property type="entry name" value="COR-B"/>
    <property type="match status" value="1"/>
</dbReference>
<dbReference type="SUPFAM" id="SSF52058">
    <property type="entry name" value="L domain-like"/>
    <property type="match status" value="1"/>
</dbReference>
<dbReference type="SUPFAM" id="SSF52540">
    <property type="entry name" value="P-loop containing nucleoside triphosphate hydrolases"/>
    <property type="match status" value="1"/>
</dbReference>
<dbReference type="EMBL" id="CAAE01014769">
    <property type="protein sequence ID" value="CAG05593.1"/>
    <property type="molecule type" value="Genomic_DNA"/>
</dbReference>
<dbReference type="PRINTS" id="PR00449">
    <property type="entry name" value="RASTRNSFRMNG"/>
</dbReference>
<keyword evidence="7" id="KW-0677">Repeat</keyword>
<protein>
    <recommendedName>
        <fullName evidence="3">non-specific serine/threonine protein kinase</fullName>
        <ecNumber evidence="3">2.7.11.1</ecNumber>
    </recommendedName>
</protein>
<dbReference type="InterPro" id="IPR036322">
    <property type="entry name" value="WD40_repeat_dom_sf"/>
</dbReference>
<dbReference type="OrthoDB" id="8940716at2759"/>
<dbReference type="Pfam" id="PF23745">
    <property type="entry name" value="ANK_LRRK2"/>
    <property type="match status" value="2"/>
</dbReference>
<comment type="similarity">
    <text evidence="2">Belongs to the protein kinase superfamily. TKL Ser/Thr protein kinase family. ROCO subfamily.</text>
</comment>
<evidence type="ECO:0000256" key="7">
    <source>
        <dbReference type="ARBA" id="ARBA00022737"/>
    </source>
</evidence>
<dbReference type="PROSITE" id="PS51419">
    <property type="entry name" value="RAB"/>
    <property type="match status" value="1"/>
</dbReference>
<comment type="catalytic activity">
    <reaction evidence="11">
        <text>L-threonyl-[protein] + ATP = O-phospho-L-threonyl-[protein] + ADP + H(+)</text>
        <dbReference type="Rhea" id="RHEA:46608"/>
        <dbReference type="Rhea" id="RHEA-COMP:11060"/>
        <dbReference type="Rhea" id="RHEA-COMP:11605"/>
        <dbReference type="ChEBI" id="CHEBI:15378"/>
        <dbReference type="ChEBI" id="CHEBI:30013"/>
        <dbReference type="ChEBI" id="CHEBI:30616"/>
        <dbReference type="ChEBI" id="CHEBI:61977"/>
        <dbReference type="ChEBI" id="CHEBI:456216"/>
        <dbReference type="EC" id="2.7.11.1"/>
    </reaction>
</comment>
<dbReference type="Gene3D" id="3.80.10.10">
    <property type="entry name" value="Ribonuclease Inhibitor"/>
    <property type="match status" value="2"/>
</dbReference>
<dbReference type="PANTHER" id="PTHR48005:SF13">
    <property type="entry name" value="SERINE_THREONINE-PROTEIN KINASE DDB_G0278509-RELATED"/>
    <property type="match status" value="1"/>
</dbReference>
<dbReference type="InterPro" id="IPR008271">
    <property type="entry name" value="Ser/Thr_kinase_AS"/>
</dbReference>
<dbReference type="InterPro" id="IPR027417">
    <property type="entry name" value="P-loop_NTPase"/>
</dbReference>
<evidence type="ECO:0000256" key="6">
    <source>
        <dbReference type="ARBA" id="ARBA00022679"/>
    </source>
</evidence>
<dbReference type="GO" id="GO:0009966">
    <property type="term" value="P:regulation of signal transduction"/>
    <property type="evidence" value="ECO:0007669"/>
    <property type="project" value="UniProtKB-ARBA"/>
</dbReference>
<dbReference type="GO" id="GO:0005525">
    <property type="term" value="F:GTP binding"/>
    <property type="evidence" value="ECO:0007669"/>
    <property type="project" value="UniProtKB-KW"/>
</dbReference>
<dbReference type="InterPro" id="IPR003591">
    <property type="entry name" value="Leu-rich_rpt_typical-subtyp"/>
</dbReference>
<dbReference type="InterPro" id="IPR051420">
    <property type="entry name" value="Ser_Thr_Kinases_DiverseReg"/>
</dbReference>
<keyword evidence="4" id="KW-0723">Serine/threonine-protein kinase</keyword>
<keyword evidence="6" id="KW-0808">Transferase</keyword>
<dbReference type="Pfam" id="PF23748">
    <property type="entry name" value="Beta-prop_LRRK2"/>
    <property type="match status" value="1"/>
</dbReference>
<evidence type="ECO:0000256" key="9">
    <source>
        <dbReference type="ARBA" id="ARBA00022777"/>
    </source>
</evidence>
<dbReference type="InterPro" id="IPR016024">
    <property type="entry name" value="ARM-type_fold"/>
</dbReference>
<dbReference type="NCBIfam" id="TIGR00231">
    <property type="entry name" value="small_GTP"/>
    <property type="match status" value="1"/>
</dbReference>
<comment type="catalytic activity">
    <reaction evidence="12">
        <text>L-seryl-[protein] + ATP = O-phospho-L-seryl-[protein] + ADP + H(+)</text>
        <dbReference type="Rhea" id="RHEA:17989"/>
        <dbReference type="Rhea" id="RHEA-COMP:9863"/>
        <dbReference type="Rhea" id="RHEA-COMP:11604"/>
        <dbReference type="ChEBI" id="CHEBI:15378"/>
        <dbReference type="ChEBI" id="CHEBI:29999"/>
        <dbReference type="ChEBI" id="CHEBI:30616"/>
        <dbReference type="ChEBI" id="CHEBI:83421"/>
        <dbReference type="ChEBI" id="CHEBI:456216"/>
        <dbReference type="EC" id="2.7.11.1"/>
    </reaction>
</comment>
<evidence type="ECO:0000259" key="14">
    <source>
        <dbReference type="PROSITE" id="PS50011"/>
    </source>
</evidence>